<name>A0A0A2XHG0_9PAST</name>
<dbReference type="RefSeq" id="WP_039136586.1">
    <property type="nucleotide sequence ID" value="NZ_JPXY01000047.1"/>
</dbReference>
<keyword evidence="3" id="KW-1185">Reference proteome</keyword>
<accession>A0A0A2XHG0</accession>
<comment type="caution">
    <text evidence="2">The sequence shown here is derived from an EMBL/GenBank/DDBJ whole genome shotgun (WGS) entry which is preliminary data.</text>
</comment>
<dbReference type="InterPro" id="IPR006016">
    <property type="entry name" value="UspA"/>
</dbReference>
<gene>
    <name evidence="2" type="ORF">P375_10115</name>
</gene>
<evidence type="ECO:0000313" key="2">
    <source>
        <dbReference type="EMBL" id="KGQ30437.1"/>
    </source>
</evidence>
<proteinExistence type="predicted"/>
<dbReference type="Gene3D" id="3.40.50.620">
    <property type="entry name" value="HUPs"/>
    <property type="match status" value="1"/>
</dbReference>
<reference evidence="2 3" key="1">
    <citation type="submission" date="2014-08" db="EMBL/GenBank/DDBJ databases">
        <title>Chaperone-usher fimbriae in a diverse selection of Gallibacterium genomes.</title>
        <authorList>
            <person name="Kudirkiene E."/>
            <person name="Bager R.J."/>
            <person name="Johnson T.J."/>
            <person name="Bojesen A.M."/>
        </authorList>
    </citation>
    <scope>NUCLEOTIDE SEQUENCE [LARGE SCALE GENOMIC DNA]</scope>
    <source>
        <strain evidence="2 3">CCM5976</strain>
    </source>
</reference>
<sequence length="142" mass="15668">MQLFNKILIAVDLGHLEGAKKAVRTALAMTEGNPDAVLRIVSIVPPLGNSFVSSLLPRNFDKDVLAEANKRLHDFTQENFPADRKVQHIVAHGTVYEEINTIAQEKDVDLIIMMATKPGKPGLSSNTVKVARFSEKPILILR</sequence>
<evidence type="ECO:0000259" key="1">
    <source>
        <dbReference type="Pfam" id="PF00582"/>
    </source>
</evidence>
<dbReference type="AlphaFoldDB" id="A0A0A2XHG0"/>
<dbReference type="Proteomes" id="UP000030418">
    <property type="component" value="Unassembled WGS sequence"/>
</dbReference>
<dbReference type="Pfam" id="PF00582">
    <property type="entry name" value="Usp"/>
    <property type="match status" value="1"/>
</dbReference>
<evidence type="ECO:0000313" key="3">
    <source>
        <dbReference type="Proteomes" id="UP000030418"/>
    </source>
</evidence>
<dbReference type="SUPFAM" id="SSF52402">
    <property type="entry name" value="Adenine nucleotide alpha hydrolases-like"/>
    <property type="match status" value="1"/>
</dbReference>
<dbReference type="EMBL" id="JPXY01000047">
    <property type="protein sequence ID" value="KGQ30437.1"/>
    <property type="molecule type" value="Genomic_DNA"/>
</dbReference>
<feature type="domain" description="UspA" evidence="1">
    <location>
        <begin position="4"/>
        <end position="142"/>
    </location>
</feature>
<dbReference type="InterPro" id="IPR014729">
    <property type="entry name" value="Rossmann-like_a/b/a_fold"/>
</dbReference>
<dbReference type="CDD" id="cd00293">
    <property type="entry name" value="USP-like"/>
    <property type="match status" value="1"/>
</dbReference>
<organism evidence="2 3">
    <name type="scientific">Gallibacterium genomosp. 2</name>
    <dbReference type="NCBI Taxonomy" id="155517"/>
    <lineage>
        <taxon>Bacteria</taxon>
        <taxon>Pseudomonadati</taxon>
        <taxon>Pseudomonadota</taxon>
        <taxon>Gammaproteobacteria</taxon>
        <taxon>Pasteurellales</taxon>
        <taxon>Pasteurellaceae</taxon>
        <taxon>Gallibacterium</taxon>
    </lineage>
</organism>
<protein>
    <submittedName>
        <fullName evidence="2">Universal stress protein UspA</fullName>
    </submittedName>
</protein>